<sequence length="343" mass="38039">MALPLIPKSEARWTGGRVGAYMEPACSCNLSLGLRCCMQVLGLLTSLRTRAGQPFVSYHTQINTIEFVRSRREKTVNRMANDKAVKIGVFIPSECQLLDMACIDVFAMMSKEYLGELPMLPKHISTLAPSVNIFYITATPVVGIETTGPPSWNLLQLTAGVKMQATHDISHPDVQPGKLDIVLVPGPDPNASWNEDVLGFLRGHAEQKEVTDVLSVCTGVFLCGAAGLLKEKTVCGPRGIQDLLRKRFPGTEFVGEKYRWYRDGNFWSCGGITNGNDLVAAYARSSEKHFPAPITEIACQMAEVGERKQLYEKMQAQFLLGFVWQIVKAWFVKPSKQVQKKEI</sequence>
<name>A0A4U6XW55_9PEZI</name>
<dbReference type="Gene3D" id="3.40.50.880">
    <property type="match status" value="1"/>
</dbReference>
<accession>A0A4U6XW55</accession>
<protein>
    <recommendedName>
        <fullName evidence="1">DJ-1/PfpI domain-containing protein</fullName>
    </recommendedName>
</protein>
<evidence type="ECO:0000313" key="3">
    <source>
        <dbReference type="Proteomes" id="UP000310108"/>
    </source>
</evidence>
<dbReference type="PANTHER" id="PTHR43130:SF7">
    <property type="entry name" value="DJ-1_PFPI DOMAIN-CONTAINING PROTEIN"/>
    <property type="match status" value="1"/>
</dbReference>
<feature type="domain" description="DJ-1/PfpI" evidence="1">
    <location>
        <begin position="159"/>
        <end position="274"/>
    </location>
</feature>
<gene>
    <name evidence="2" type="ORF">CTA1_4912</name>
</gene>
<dbReference type="Pfam" id="PF01965">
    <property type="entry name" value="DJ-1_PfpI"/>
    <property type="match status" value="1"/>
</dbReference>
<proteinExistence type="predicted"/>
<keyword evidence="3" id="KW-1185">Reference proteome</keyword>
<dbReference type="OrthoDB" id="543156at2759"/>
<dbReference type="SUPFAM" id="SSF52317">
    <property type="entry name" value="Class I glutamine amidotransferase-like"/>
    <property type="match status" value="1"/>
</dbReference>
<organism evidence="2 3">
    <name type="scientific">Colletotrichum tanaceti</name>
    <dbReference type="NCBI Taxonomy" id="1306861"/>
    <lineage>
        <taxon>Eukaryota</taxon>
        <taxon>Fungi</taxon>
        <taxon>Dikarya</taxon>
        <taxon>Ascomycota</taxon>
        <taxon>Pezizomycotina</taxon>
        <taxon>Sordariomycetes</taxon>
        <taxon>Hypocreomycetidae</taxon>
        <taxon>Glomerellales</taxon>
        <taxon>Glomerellaceae</taxon>
        <taxon>Colletotrichum</taxon>
        <taxon>Colletotrichum destructivum species complex</taxon>
    </lineage>
</organism>
<dbReference type="AlphaFoldDB" id="A0A4U6XW55"/>
<dbReference type="PANTHER" id="PTHR43130">
    <property type="entry name" value="ARAC-FAMILY TRANSCRIPTIONAL REGULATOR"/>
    <property type="match status" value="1"/>
</dbReference>
<reference evidence="2 3" key="1">
    <citation type="journal article" date="2019" name="PLoS ONE">
        <title>Comparative genome analysis indicates high evolutionary potential of pathogenicity genes in Colletotrichum tanaceti.</title>
        <authorList>
            <person name="Lelwala R.V."/>
            <person name="Korhonen P.K."/>
            <person name="Young N.D."/>
            <person name="Scott J.B."/>
            <person name="Ades P.A."/>
            <person name="Gasser R.B."/>
            <person name="Taylor P.W.J."/>
        </authorList>
    </citation>
    <scope>NUCLEOTIDE SEQUENCE [LARGE SCALE GENOMIC DNA]</scope>
    <source>
        <strain evidence="2">BRIP57314</strain>
    </source>
</reference>
<dbReference type="Proteomes" id="UP000310108">
    <property type="component" value="Unassembled WGS sequence"/>
</dbReference>
<dbReference type="InterPro" id="IPR002818">
    <property type="entry name" value="DJ-1/PfpI"/>
</dbReference>
<comment type="caution">
    <text evidence="2">The sequence shown here is derived from an EMBL/GenBank/DDBJ whole genome shotgun (WGS) entry which is preliminary data.</text>
</comment>
<evidence type="ECO:0000259" key="1">
    <source>
        <dbReference type="Pfam" id="PF01965"/>
    </source>
</evidence>
<dbReference type="InterPro" id="IPR052158">
    <property type="entry name" value="INH-QAR"/>
</dbReference>
<dbReference type="EMBL" id="PJEX01000001">
    <property type="protein sequence ID" value="TKW60191.1"/>
    <property type="molecule type" value="Genomic_DNA"/>
</dbReference>
<evidence type="ECO:0000313" key="2">
    <source>
        <dbReference type="EMBL" id="TKW60191.1"/>
    </source>
</evidence>
<dbReference type="InterPro" id="IPR029062">
    <property type="entry name" value="Class_I_gatase-like"/>
</dbReference>